<reference evidence="3 4" key="2">
    <citation type="submission" date="2012-02" db="EMBL/GenBank/DDBJ databases">
        <title>Improved High-Quality Draft sequence of Desulfobacter postgatei 2ac9.</title>
        <authorList>
            <consortium name="US DOE Joint Genome Institute"/>
            <person name="Lucas S."/>
            <person name="Han J."/>
            <person name="Lapidus A."/>
            <person name="Cheng J.-F."/>
            <person name="Goodwin L."/>
            <person name="Pitluck S."/>
            <person name="Peters L."/>
            <person name="Ovchinnikova G."/>
            <person name="Held B."/>
            <person name="Detter J.C."/>
            <person name="Han C."/>
            <person name="Tapia R."/>
            <person name="Land M."/>
            <person name="Hauser L."/>
            <person name="Kyrpides N."/>
            <person name="Ivanova N."/>
            <person name="Pagani I."/>
            <person name="Orellana R."/>
            <person name="Lovley D."/>
            <person name="Woyke T."/>
        </authorList>
    </citation>
    <scope>NUCLEOTIDE SEQUENCE [LARGE SCALE GENOMIC DNA]</scope>
    <source>
        <strain evidence="3 4">2ac9</strain>
    </source>
</reference>
<evidence type="ECO:0000313" key="3">
    <source>
        <dbReference type="EMBL" id="EIM64241.1"/>
    </source>
</evidence>
<dbReference type="InterPro" id="IPR007813">
    <property type="entry name" value="PilN"/>
</dbReference>
<protein>
    <submittedName>
        <fullName evidence="3">General secretion pathway protein L (GspL)</fullName>
    </submittedName>
</protein>
<keyword evidence="2" id="KW-1133">Transmembrane helix</keyword>
<dbReference type="OrthoDB" id="5431056at2"/>
<keyword evidence="4" id="KW-1185">Reference proteome</keyword>
<gene>
    <name evidence="3" type="ORF">DespoDRAFT_02382</name>
</gene>
<sequence length="486" mass="53902">MAAPLLIIRENRTGIDAWLVEGRGKSQIVQALARVAYEDLETVEKDQTLFDAGLASVVQAVDPAVKKDNTLQAMLLLPAGRFYFRNISLPFTSRSKIRQVLPLELNTRFPKELGPVVTDFFCYELETQQSNPLVFSGSIEEDILKSYHTSLMAAGLKPVAIAPGCLAMVAAFLRENKENKNFVFWDTDGCEMVLTLVAQANVVQVRTLSVDPSFQLPAQAIRQMLLGFWQRFGVTDTFHIYICGDFDESARKRMRNALADIFKFQSDYTGQDVSEPQLPEPMNGLAFVDLSQNLASITPDLAMLNMCRGKYGSESFIRAYPGYIISCCALALLAFILFMVNIHMDISRLEKQIDQENQAMTAIYKKAFPDKKIGNIDPLLLMQAGVGELTRGGSANAGSEEIDRVEAGNILLELSLCIPATVDVQVDRLTLDKERMLLSGSADNYNTIDQVKGFIEKSPFFKKVNIGSAVAGKGGNRVDFKFIIEI</sequence>
<dbReference type="Proteomes" id="UP000005778">
    <property type="component" value="Chromosome"/>
</dbReference>
<dbReference type="eggNOG" id="COG4972">
    <property type="taxonomic scope" value="Bacteria"/>
</dbReference>
<feature type="transmembrane region" description="Helical" evidence="2">
    <location>
        <begin position="320"/>
        <end position="342"/>
    </location>
</feature>
<dbReference type="SUPFAM" id="SSF53067">
    <property type="entry name" value="Actin-like ATPase domain"/>
    <property type="match status" value="1"/>
</dbReference>
<dbReference type="STRING" id="879212.DespoDRAFT_02382"/>
<accession>I5B428</accession>
<dbReference type="Gene3D" id="3.30.420.380">
    <property type="match status" value="1"/>
</dbReference>
<dbReference type="InterPro" id="IPR043129">
    <property type="entry name" value="ATPase_NBD"/>
</dbReference>
<name>I5B428_9BACT</name>
<dbReference type="RefSeq" id="WP_004073713.1">
    <property type="nucleotide sequence ID" value="NZ_CM001488.1"/>
</dbReference>
<dbReference type="HOGENOM" id="CLU_572025_0_0_7"/>
<evidence type="ECO:0000256" key="1">
    <source>
        <dbReference type="SAM" id="Coils"/>
    </source>
</evidence>
<dbReference type="EMBL" id="CM001488">
    <property type="protein sequence ID" value="EIM64241.1"/>
    <property type="molecule type" value="Genomic_DNA"/>
</dbReference>
<dbReference type="Pfam" id="PF05137">
    <property type="entry name" value="PilN"/>
    <property type="match status" value="1"/>
</dbReference>
<evidence type="ECO:0000313" key="4">
    <source>
        <dbReference type="Proteomes" id="UP000005778"/>
    </source>
</evidence>
<keyword evidence="2" id="KW-0472">Membrane</keyword>
<organism evidence="3 4">
    <name type="scientific">Desulfobacter postgatei 2ac9</name>
    <dbReference type="NCBI Taxonomy" id="879212"/>
    <lineage>
        <taxon>Bacteria</taxon>
        <taxon>Pseudomonadati</taxon>
        <taxon>Thermodesulfobacteriota</taxon>
        <taxon>Desulfobacteria</taxon>
        <taxon>Desulfobacterales</taxon>
        <taxon>Desulfobacteraceae</taxon>
        <taxon>Desulfobacter</taxon>
    </lineage>
</organism>
<keyword evidence="2" id="KW-0812">Transmembrane</keyword>
<evidence type="ECO:0000256" key="2">
    <source>
        <dbReference type="SAM" id="Phobius"/>
    </source>
</evidence>
<reference evidence="3 4" key="1">
    <citation type="submission" date="2011-09" db="EMBL/GenBank/DDBJ databases">
        <authorList>
            <consortium name="US DOE Joint Genome Institute (JGI-PGF)"/>
            <person name="Lucas S."/>
            <person name="Han J."/>
            <person name="Lapidus A."/>
            <person name="Cheng J.-F."/>
            <person name="Goodwin L."/>
            <person name="Pitluck S."/>
            <person name="Peters L."/>
            <person name="Land M.L."/>
            <person name="Hauser L."/>
            <person name="Orellana R."/>
            <person name="Lovley D."/>
            <person name="Woyke T.J."/>
        </authorList>
    </citation>
    <scope>NUCLEOTIDE SEQUENCE [LARGE SCALE GENOMIC DNA]</scope>
    <source>
        <strain evidence="3 4">2ac9</strain>
    </source>
</reference>
<dbReference type="AlphaFoldDB" id="I5B428"/>
<keyword evidence="1" id="KW-0175">Coiled coil</keyword>
<proteinExistence type="predicted"/>
<feature type="coiled-coil region" evidence="1">
    <location>
        <begin position="339"/>
        <end position="366"/>
    </location>
</feature>